<name>A0ABR2Z6V8_9AGAR</name>
<sequence>MILNLASAASRTTDAKIPETDEVTNALLKRVLKARLELGEDDLLIPDARAILASAVVEDEPSYVYPFGHVSNVLTKVAEILSLGIASPTVTRPVIQRLTILNTPTTSPYHIRLWDSVMDFPSPTSVGGSHKWSSHSNLGATGRRHHSTSGSGA</sequence>
<gene>
    <name evidence="2" type="ORF">AAF712_016375</name>
</gene>
<feature type="region of interest" description="Disordered" evidence="1">
    <location>
        <begin position="125"/>
        <end position="153"/>
    </location>
</feature>
<proteinExistence type="predicted"/>
<dbReference type="EMBL" id="JBBXMP010000755">
    <property type="protein sequence ID" value="KAL0057008.1"/>
    <property type="molecule type" value="Genomic_DNA"/>
</dbReference>
<evidence type="ECO:0000313" key="2">
    <source>
        <dbReference type="EMBL" id="KAL0057008.1"/>
    </source>
</evidence>
<organism evidence="2 3">
    <name type="scientific">Marasmius tenuissimus</name>
    <dbReference type="NCBI Taxonomy" id="585030"/>
    <lineage>
        <taxon>Eukaryota</taxon>
        <taxon>Fungi</taxon>
        <taxon>Dikarya</taxon>
        <taxon>Basidiomycota</taxon>
        <taxon>Agaricomycotina</taxon>
        <taxon>Agaricomycetes</taxon>
        <taxon>Agaricomycetidae</taxon>
        <taxon>Agaricales</taxon>
        <taxon>Marasmiineae</taxon>
        <taxon>Marasmiaceae</taxon>
        <taxon>Marasmius</taxon>
    </lineage>
</organism>
<comment type="caution">
    <text evidence="2">The sequence shown here is derived from an EMBL/GenBank/DDBJ whole genome shotgun (WGS) entry which is preliminary data.</text>
</comment>
<dbReference type="Proteomes" id="UP001437256">
    <property type="component" value="Unassembled WGS sequence"/>
</dbReference>
<accession>A0ABR2Z6V8</accession>
<protein>
    <submittedName>
        <fullName evidence="2">Uncharacterized protein</fullName>
    </submittedName>
</protein>
<reference evidence="2 3" key="1">
    <citation type="submission" date="2024-05" db="EMBL/GenBank/DDBJ databases">
        <title>A draft genome resource for the thread blight pathogen Marasmius tenuissimus strain MS-2.</title>
        <authorList>
            <person name="Yulfo-Soto G.E."/>
            <person name="Baruah I.K."/>
            <person name="Amoako-Attah I."/>
            <person name="Bukari Y."/>
            <person name="Meinhardt L.W."/>
            <person name="Bailey B.A."/>
            <person name="Cohen S.P."/>
        </authorList>
    </citation>
    <scope>NUCLEOTIDE SEQUENCE [LARGE SCALE GENOMIC DNA]</scope>
    <source>
        <strain evidence="2 3">MS-2</strain>
    </source>
</reference>
<keyword evidence="3" id="KW-1185">Reference proteome</keyword>
<evidence type="ECO:0000256" key="1">
    <source>
        <dbReference type="SAM" id="MobiDB-lite"/>
    </source>
</evidence>
<evidence type="ECO:0000313" key="3">
    <source>
        <dbReference type="Proteomes" id="UP001437256"/>
    </source>
</evidence>